<organism evidence="4 5">
    <name type="scientific">Jimgerdemannia flammicorona</name>
    <dbReference type="NCBI Taxonomy" id="994334"/>
    <lineage>
        <taxon>Eukaryota</taxon>
        <taxon>Fungi</taxon>
        <taxon>Fungi incertae sedis</taxon>
        <taxon>Mucoromycota</taxon>
        <taxon>Mucoromycotina</taxon>
        <taxon>Endogonomycetes</taxon>
        <taxon>Endogonales</taxon>
        <taxon>Endogonaceae</taxon>
        <taxon>Jimgerdemannia</taxon>
    </lineage>
</organism>
<keyword evidence="5" id="KW-1185">Reference proteome</keyword>
<keyword evidence="2" id="KW-0862">Zinc</keyword>
<dbReference type="Pfam" id="PF00653">
    <property type="entry name" value="BIR"/>
    <property type="match status" value="2"/>
</dbReference>
<feature type="compositionally biased region" description="Basic and acidic residues" evidence="3">
    <location>
        <begin position="194"/>
        <end position="204"/>
    </location>
</feature>
<feature type="non-terminal residue" evidence="4">
    <location>
        <position position="1"/>
    </location>
</feature>
<dbReference type="InterPro" id="IPR001370">
    <property type="entry name" value="BIR_rpt"/>
</dbReference>
<evidence type="ECO:0000313" key="4">
    <source>
        <dbReference type="EMBL" id="RUO96836.1"/>
    </source>
</evidence>
<dbReference type="Proteomes" id="UP000268093">
    <property type="component" value="Unassembled WGS sequence"/>
</dbReference>
<dbReference type="PANTHER" id="PTHR46771:SF5">
    <property type="entry name" value="DETERIN"/>
    <property type="match status" value="1"/>
</dbReference>
<evidence type="ECO:0008006" key="6">
    <source>
        <dbReference type="Google" id="ProtNLM"/>
    </source>
</evidence>
<gene>
    <name evidence="4" type="ORF">BC936DRAFT_141383</name>
</gene>
<dbReference type="InterPro" id="IPR051190">
    <property type="entry name" value="Baculoviral_IAP"/>
</dbReference>
<dbReference type="OrthoDB" id="2196114at2759"/>
<feature type="region of interest" description="Disordered" evidence="3">
    <location>
        <begin position="222"/>
        <end position="327"/>
    </location>
</feature>
<proteinExistence type="predicted"/>
<feature type="region of interest" description="Disordered" evidence="3">
    <location>
        <begin position="374"/>
        <end position="417"/>
    </location>
</feature>
<evidence type="ECO:0000256" key="2">
    <source>
        <dbReference type="ARBA" id="ARBA00022833"/>
    </source>
</evidence>
<name>A0A433A2C7_9FUNG</name>
<feature type="compositionally biased region" description="Low complexity" evidence="3">
    <location>
        <begin position="315"/>
        <end position="327"/>
    </location>
</feature>
<dbReference type="GO" id="GO:0046872">
    <property type="term" value="F:metal ion binding"/>
    <property type="evidence" value="ECO:0007669"/>
    <property type="project" value="UniProtKB-KW"/>
</dbReference>
<feature type="compositionally biased region" description="Low complexity" evidence="3">
    <location>
        <begin position="387"/>
        <end position="396"/>
    </location>
</feature>
<dbReference type="PROSITE" id="PS50143">
    <property type="entry name" value="BIR_REPEAT_2"/>
    <property type="match status" value="2"/>
</dbReference>
<feature type="compositionally biased region" description="Acidic residues" evidence="3">
    <location>
        <begin position="269"/>
        <end position="279"/>
    </location>
</feature>
<dbReference type="CDD" id="cd00022">
    <property type="entry name" value="BIR"/>
    <property type="match status" value="1"/>
</dbReference>
<protein>
    <recommendedName>
        <fullName evidence="6">BIR-domain-containing protein</fullName>
    </recommendedName>
</protein>
<dbReference type="AlphaFoldDB" id="A0A433A2C7"/>
<comment type="caution">
    <text evidence="4">The sequence shown here is derived from an EMBL/GenBank/DDBJ whole genome shotgun (WGS) entry which is preliminary data.</text>
</comment>
<reference evidence="4 5" key="1">
    <citation type="journal article" date="2018" name="New Phytol.">
        <title>Phylogenomics of Endogonaceae and evolution of mycorrhizas within Mucoromycota.</title>
        <authorList>
            <person name="Chang Y."/>
            <person name="Desiro A."/>
            <person name="Na H."/>
            <person name="Sandor L."/>
            <person name="Lipzen A."/>
            <person name="Clum A."/>
            <person name="Barry K."/>
            <person name="Grigoriev I.V."/>
            <person name="Martin F.M."/>
            <person name="Stajich J.E."/>
            <person name="Smith M.E."/>
            <person name="Bonito G."/>
            <person name="Spatafora J.W."/>
        </authorList>
    </citation>
    <scope>NUCLEOTIDE SEQUENCE [LARGE SCALE GENOMIC DNA]</scope>
    <source>
        <strain evidence="4 5">GMNB39</strain>
    </source>
</reference>
<dbReference type="SUPFAM" id="SSF57924">
    <property type="entry name" value="Inhibitor of apoptosis (IAP) repeat"/>
    <property type="match status" value="2"/>
</dbReference>
<sequence>CSKQLDGWKPNDDPFVEHASHAPTCAWCVLGFPTPAQSAGKKKKLAPTHTALVVDPLDSTTWPTSARMLEARVASFGTSWPHEGKEGYEALSVKKIHALTTFIYRRSLQMAEGGFHFSPLPDSNDDAACAYCGLHLDGWTPGDDPIQEHRKREASCQFFVDLASLTATTTAVTVTSVPVAPPTKAPRGRRKKAEKPMNKDVADREEMDIDIDMDAQTDAGSVLDVEVEQEPERETRPVRGKSAAVEKKASAARRGRPARKEQEAAATEVETDLEVDTVAEEPRKKSSLEDDDLVSIADTDTESIAGGRRKRTRGTGKAPGRGKSAVADIDDDDAFSIMDADNSSEVSSLVNAPSRKESVGSVASVMTIAESVVSEAEPRRRGRKPKGGAMKAAAKTKGARTKMDEVDESETTTQDGAMDMADAASDAGGTQDATKTTDNLRNLDRMPFISVPVNPVPLTATRNPSLVSFRSFPTLPTTNVPPSLARRIEPILSTTLTKSGPPQPIILTEAEWNMTVQEYMDHLVEKQVERLDGEGRRMMGVFVGEAEKVARAISQRR</sequence>
<feature type="region of interest" description="Disordered" evidence="3">
    <location>
        <begin position="178"/>
        <end position="205"/>
    </location>
</feature>
<accession>A0A433A2C7</accession>
<keyword evidence="1" id="KW-0479">Metal-binding</keyword>
<evidence type="ECO:0000256" key="1">
    <source>
        <dbReference type="ARBA" id="ARBA00022723"/>
    </source>
</evidence>
<dbReference type="EMBL" id="RBNI01019488">
    <property type="protein sequence ID" value="RUO96836.1"/>
    <property type="molecule type" value="Genomic_DNA"/>
</dbReference>
<evidence type="ECO:0000313" key="5">
    <source>
        <dbReference type="Proteomes" id="UP000268093"/>
    </source>
</evidence>
<dbReference type="Gene3D" id="1.10.1170.10">
    <property type="entry name" value="Inhibitor Of Apoptosis Protein (2mihbC-IAP-1), Chain A"/>
    <property type="match status" value="2"/>
</dbReference>
<dbReference type="SMART" id="SM00238">
    <property type="entry name" value="BIR"/>
    <property type="match status" value="1"/>
</dbReference>
<dbReference type="PANTHER" id="PTHR46771">
    <property type="entry name" value="DETERIN"/>
    <property type="match status" value="1"/>
</dbReference>
<evidence type="ECO:0000256" key="3">
    <source>
        <dbReference type="SAM" id="MobiDB-lite"/>
    </source>
</evidence>